<dbReference type="GO" id="GO:0046872">
    <property type="term" value="F:metal ion binding"/>
    <property type="evidence" value="ECO:0007669"/>
    <property type="project" value="UniProtKB-KW"/>
</dbReference>
<reference evidence="3" key="1">
    <citation type="submission" date="2019-11" db="EMBL/GenBank/DDBJ databases">
        <title>Genomic insights into an expanded diversity of filamentous marine cyanobacteria reveals the extraordinary biosynthetic potential of Moorea and Okeania.</title>
        <authorList>
            <person name="Ferreira Leao T."/>
            <person name="Wang M."/>
            <person name="Moss N."/>
            <person name="Da Silva R."/>
            <person name="Sanders J."/>
            <person name="Nurk S."/>
            <person name="Gurevich A."/>
            <person name="Humphrey G."/>
            <person name="Reher R."/>
            <person name="Zhu Q."/>
            <person name="Belda-Ferre P."/>
            <person name="Glukhov E."/>
            <person name="Rex R."/>
            <person name="Dorrestein P.C."/>
            <person name="Knight R."/>
            <person name="Pevzner P."/>
            <person name="Gerwick W.H."/>
            <person name="Gerwick L."/>
        </authorList>
    </citation>
    <scope>NUCLEOTIDE SEQUENCE</scope>
    <source>
        <strain evidence="3">SIO1C4</strain>
    </source>
</reference>
<dbReference type="PANTHER" id="PTHR43048">
    <property type="entry name" value="METHYLMALONYL-COA EPIMERASE"/>
    <property type="match status" value="1"/>
</dbReference>
<protein>
    <submittedName>
        <fullName evidence="3">VOC family protein</fullName>
    </submittedName>
</protein>
<gene>
    <name evidence="3" type="ORF">F6J89_04785</name>
</gene>
<name>A0A6B3NBC0_9CYAN</name>
<feature type="domain" description="VOC" evidence="2">
    <location>
        <begin position="164"/>
        <end position="308"/>
    </location>
</feature>
<proteinExistence type="predicted"/>
<dbReference type="InterPro" id="IPR029068">
    <property type="entry name" value="Glyas_Bleomycin-R_OHBP_Dase"/>
</dbReference>
<dbReference type="EMBL" id="JAAHFQ010000059">
    <property type="protein sequence ID" value="NER26951.1"/>
    <property type="molecule type" value="Genomic_DNA"/>
</dbReference>
<keyword evidence="1" id="KW-0479">Metal-binding</keyword>
<evidence type="ECO:0000313" key="3">
    <source>
        <dbReference type="EMBL" id="NER26951.1"/>
    </source>
</evidence>
<evidence type="ECO:0000256" key="1">
    <source>
        <dbReference type="ARBA" id="ARBA00022723"/>
    </source>
</evidence>
<dbReference type="PANTHER" id="PTHR43048:SF3">
    <property type="entry name" value="METHYLMALONYL-COA EPIMERASE, MITOCHONDRIAL"/>
    <property type="match status" value="1"/>
</dbReference>
<dbReference type="InterPro" id="IPR051785">
    <property type="entry name" value="MMCE/EMCE_epimerase"/>
</dbReference>
<feature type="domain" description="VOC" evidence="2">
    <location>
        <begin position="5"/>
        <end position="150"/>
    </location>
</feature>
<organism evidence="3">
    <name type="scientific">Symploca sp. SIO1C4</name>
    <dbReference type="NCBI Taxonomy" id="2607765"/>
    <lineage>
        <taxon>Bacteria</taxon>
        <taxon>Bacillati</taxon>
        <taxon>Cyanobacteriota</taxon>
        <taxon>Cyanophyceae</taxon>
        <taxon>Coleofasciculales</taxon>
        <taxon>Coleofasciculaceae</taxon>
        <taxon>Symploca</taxon>
    </lineage>
</organism>
<dbReference type="Pfam" id="PF00903">
    <property type="entry name" value="Glyoxalase"/>
    <property type="match status" value="2"/>
</dbReference>
<dbReference type="PROSITE" id="PS51819">
    <property type="entry name" value="VOC"/>
    <property type="match status" value="2"/>
</dbReference>
<sequence>MINNGIARILISVSDLSESLEFYRDILQMSVVTDNLFESEIIEQLWNLPTGTTAQSVCLKNDEQTTLLELIEFQPHSGKYIRTDANIHDYGLFGIAFRAKNVDAAYNNFQQQGYKFICPPITYTPNWVPVTVKEAILFGPNQTPIVLIERLTEPKPVIKGDFSIILDSAQFVENLEEVTNFYVDILGMNKVFDQVLPPGMIDDILQLPAGTQSRMAFINKLGSNSPALEFIECSLKAQYLPEVAKPPNLGLFAIAFETDNLSALIDKFKTYNIKIISGPLEISSSGNKQVKAITVEGPNRVNLQFFELREVD</sequence>
<dbReference type="InterPro" id="IPR037523">
    <property type="entry name" value="VOC_core"/>
</dbReference>
<dbReference type="InterPro" id="IPR004360">
    <property type="entry name" value="Glyas_Fos-R_dOase_dom"/>
</dbReference>
<evidence type="ECO:0000259" key="2">
    <source>
        <dbReference type="PROSITE" id="PS51819"/>
    </source>
</evidence>
<dbReference type="AlphaFoldDB" id="A0A6B3NBC0"/>
<dbReference type="SUPFAM" id="SSF54593">
    <property type="entry name" value="Glyoxalase/Bleomycin resistance protein/Dihydroxybiphenyl dioxygenase"/>
    <property type="match status" value="2"/>
</dbReference>
<dbReference type="GO" id="GO:0046491">
    <property type="term" value="P:L-methylmalonyl-CoA metabolic process"/>
    <property type="evidence" value="ECO:0007669"/>
    <property type="project" value="TreeGrafter"/>
</dbReference>
<dbReference type="Gene3D" id="3.10.180.10">
    <property type="entry name" value="2,3-Dihydroxybiphenyl 1,2-Dioxygenase, domain 1"/>
    <property type="match status" value="2"/>
</dbReference>
<comment type="caution">
    <text evidence="3">The sequence shown here is derived from an EMBL/GenBank/DDBJ whole genome shotgun (WGS) entry which is preliminary data.</text>
</comment>
<dbReference type="GO" id="GO:0004493">
    <property type="term" value="F:methylmalonyl-CoA epimerase activity"/>
    <property type="evidence" value="ECO:0007669"/>
    <property type="project" value="TreeGrafter"/>
</dbReference>
<accession>A0A6B3NBC0</accession>